<dbReference type="EMBL" id="JAGPXC010000010">
    <property type="protein sequence ID" value="KAH6645853.1"/>
    <property type="molecule type" value="Genomic_DNA"/>
</dbReference>
<keyword evidence="4 5" id="KW-0472">Membrane</keyword>
<evidence type="ECO:0000256" key="3">
    <source>
        <dbReference type="ARBA" id="ARBA00022989"/>
    </source>
</evidence>
<comment type="subcellular location">
    <subcellularLocation>
        <location evidence="1">Membrane</location>
        <topology evidence="1">Multi-pass membrane protein</topology>
    </subcellularLocation>
</comment>
<evidence type="ECO:0000256" key="2">
    <source>
        <dbReference type="ARBA" id="ARBA00022692"/>
    </source>
</evidence>
<gene>
    <name evidence="7" type="ORF">BKA67DRAFT_639303</name>
</gene>
<sequence length="183" mass="20367">MGTTSKVIAVLCRIGELVSSVIVLGLLGRFLYIVGEANAYADSRIVYTTVVASISTFLSIILFLPFTYSFLAFPLDLILFVLWLVAFCLLEALTGTHACSANWYWSYWGFYWGSYWRTPVVVGGPADINWAGCSSWQAVLAWSFISSMLFLLSSCLGAYVVLKYREEKKSRGSAVMNSTRDNI</sequence>
<dbReference type="RefSeq" id="XP_045952367.1">
    <property type="nucleotide sequence ID" value="XM_046105731.1"/>
</dbReference>
<evidence type="ECO:0000259" key="6">
    <source>
        <dbReference type="Pfam" id="PF01284"/>
    </source>
</evidence>
<organism evidence="7 8">
    <name type="scientific">Truncatella angustata</name>
    <dbReference type="NCBI Taxonomy" id="152316"/>
    <lineage>
        <taxon>Eukaryota</taxon>
        <taxon>Fungi</taxon>
        <taxon>Dikarya</taxon>
        <taxon>Ascomycota</taxon>
        <taxon>Pezizomycotina</taxon>
        <taxon>Sordariomycetes</taxon>
        <taxon>Xylariomycetidae</taxon>
        <taxon>Amphisphaeriales</taxon>
        <taxon>Sporocadaceae</taxon>
        <taxon>Truncatella</taxon>
    </lineage>
</organism>
<feature type="transmembrane region" description="Helical" evidence="5">
    <location>
        <begin position="139"/>
        <end position="162"/>
    </location>
</feature>
<comment type="caution">
    <text evidence="7">The sequence shown here is derived from an EMBL/GenBank/DDBJ whole genome shotgun (WGS) entry which is preliminary data.</text>
</comment>
<proteinExistence type="predicted"/>
<feature type="transmembrane region" description="Helical" evidence="5">
    <location>
        <begin position="78"/>
        <end position="105"/>
    </location>
</feature>
<dbReference type="PANTHER" id="PTHR39608">
    <property type="entry name" value="INTEGRAL MEMBRANE PROTEIN (AFU_ORTHOLOGUE AFUA_5G08640)"/>
    <property type="match status" value="1"/>
</dbReference>
<reference evidence="7" key="1">
    <citation type="journal article" date="2021" name="Nat. Commun.">
        <title>Genetic determinants of endophytism in the Arabidopsis root mycobiome.</title>
        <authorList>
            <person name="Mesny F."/>
            <person name="Miyauchi S."/>
            <person name="Thiergart T."/>
            <person name="Pickel B."/>
            <person name="Atanasova L."/>
            <person name="Karlsson M."/>
            <person name="Huettel B."/>
            <person name="Barry K.W."/>
            <person name="Haridas S."/>
            <person name="Chen C."/>
            <person name="Bauer D."/>
            <person name="Andreopoulos W."/>
            <person name="Pangilinan J."/>
            <person name="LaButti K."/>
            <person name="Riley R."/>
            <person name="Lipzen A."/>
            <person name="Clum A."/>
            <person name="Drula E."/>
            <person name="Henrissat B."/>
            <person name="Kohler A."/>
            <person name="Grigoriev I.V."/>
            <person name="Martin F.M."/>
            <person name="Hacquard S."/>
        </authorList>
    </citation>
    <scope>NUCLEOTIDE SEQUENCE</scope>
    <source>
        <strain evidence="7">MPI-SDFR-AT-0073</strain>
    </source>
</reference>
<evidence type="ECO:0000256" key="1">
    <source>
        <dbReference type="ARBA" id="ARBA00004141"/>
    </source>
</evidence>
<feature type="domain" description="MARVEL" evidence="6">
    <location>
        <begin position="9"/>
        <end position="156"/>
    </location>
</feature>
<feature type="transmembrane region" description="Helical" evidence="5">
    <location>
        <begin position="45"/>
        <end position="66"/>
    </location>
</feature>
<evidence type="ECO:0000313" key="8">
    <source>
        <dbReference type="Proteomes" id="UP000758603"/>
    </source>
</evidence>
<keyword evidence="2 5" id="KW-0812">Transmembrane</keyword>
<dbReference type="InterPro" id="IPR008253">
    <property type="entry name" value="Marvel"/>
</dbReference>
<dbReference type="AlphaFoldDB" id="A0A9P8RKA6"/>
<evidence type="ECO:0000256" key="5">
    <source>
        <dbReference type="SAM" id="Phobius"/>
    </source>
</evidence>
<dbReference type="OrthoDB" id="4074965at2759"/>
<evidence type="ECO:0000256" key="4">
    <source>
        <dbReference type="ARBA" id="ARBA00023136"/>
    </source>
</evidence>
<keyword evidence="3 5" id="KW-1133">Transmembrane helix</keyword>
<evidence type="ECO:0000313" key="7">
    <source>
        <dbReference type="EMBL" id="KAH6645853.1"/>
    </source>
</evidence>
<keyword evidence="8" id="KW-1185">Reference proteome</keyword>
<dbReference type="PANTHER" id="PTHR39608:SF1">
    <property type="entry name" value="INTEGRAL MEMBRANE PROTEIN (AFU_ORTHOLOGUE AFUA_5G08640)"/>
    <property type="match status" value="1"/>
</dbReference>
<protein>
    <recommendedName>
        <fullName evidence="6">MARVEL domain-containing protein</fullName>
    </recommendedName>
</protein>
<dbReference type="GeneID" id="70134622"/>
<accession>A0A9P8RKA6</accession>
<dbReference type="GO" id="GO:0016020">
    <property type="term" value="C:membrane"/>
    <property type="evidence" value="ECO:0007669"/>
    <property type="project" value="UniProtKB-SubCell"/>
</dbReference>
<dbReference type="Pfam" id="PF01284">
    <property type="entry name" value="MARVEL"/>
    <property type="match status" value="1"/>
</dbReference>
<feature type="transmembrane region" description="Helical" evidence="5">
    <location>
        <begin position="7"/>
        <end position="33"/>
    </location>
</feature>
<dbReference type="Proteomes" id="UP000758603">
    <property type="component" value="Unassembled WGS sequence"/>
</dbReference>
<name>A0A9P8RKA6_9PEZI</name>